<protein>
    <submittedName>
        <fullName evidence="1">Uncharacterized protein</fullName>
    </submittedName>
</protein>
<organism evidence="1 2">
    <name type="scientific">Haloarcula limicola</name>
    <dbReference type="NCBI Taxonomy" id="1429915"/>
    <lineage>
        <taxon>Archaea</taxon>
        <taxon>Methanobacteriati</taxon>
        <taxon>Methanobacteriota</taxon>
        <taxon>Stenosarchaea group</taxon>
        <taxon>Halobacteria</taxon>
        <taxon>Halobacteriales</taxon>
        <taxon>Haloarculaceae</taxon>
        <taxon>Haloarcula</taxon>
    </lineage>
</organism>
<dbReference type="EMBL" id="JAHQXF010000001">
    <property type="protein sequence ID" value="MBV0924218.1"/>
    <property type="molecule type" value="Genomic_DNA"/>
</dbReference>
<evidence type="ECO:0000313" key="1">
    <source>
        <dbReference type="EMBL" id="MBV0924218.1"/>
    </source>
</evidence>
<name>A0A8J7YCZ4_9EURY</name>
<sequence>MTDTTFTVTDVSSGTQRDEASVAFGGDTVTVEGTIWGANGCKTGRLLGAEYDAAADELTVTVGTKDREDAGDGCTQAIVEIRYRATATFEGGLPGTVVVTHDHGDGGKDVTTATQ</sequence>
<dbReference type="OrthoDB" id="313543at2157"/>
<evidence type="ECO:0000313" key="2">
    <source>
        <dbReference type="Proteomes" id="UP000766550"/>
    </source>
</evidence>
<reference evidence="1 2" key="1">
    <citation type="submission" date="2021-06" db="EMBL/GenBank/DDBJ databases">
        <title>New haloarchaea isolates fom saline soil.</title>
        <authorList>
            <person name="Duran-Viseras A."/>
            <person name="Sanchez-Porro C.S."/>
            <person name="Ventosa A."/>
        </authorList>
    </citation>
    <scope>NUCLEOTIDE SEQUENCE [LARGE SCALE GENOMIC DNA]</scope>
    <source>
        <strain evidence="1 2">JCM 183640</strain>
    </source>
</reference>
<accession>A0A8J7YCZ4</accession>
<keyword evidence="2" id="KW-1185">Reference proteome</keyword>
<dbReference type="AlphaFoldDB" id="A0A8J7YCZ4"/>
<gene>
    <name evidence="1" type="ORF">KTS45_08385</name>
</gene>
<proteinExistence type="predicted"/>
<comment type="caution">
    <text evidence="1">The sequence shown here is derived from an EMBL/GenBank/DDBJ whole genome shotgun (WGS) entry which is preliminary data.</text>
</comment>
<dbReference type="Proteomes" id="UP000766550">
    <property type="component" value="Unassembled WGS sequence"/>
</dbReference>